<evidence type="ECO:0000256" key="1">
    <source>
        <dbReference type="SAM" id="MobiDB-lite"/>
    </source>
</evidence>
<sequence>MVREVKRMKNAAFQPRPTSPSATALSRALVLSLALLVPGGSALASDNVPAGYALDRAEGGLRLAFDGEIVFVTAPPERLISVNITGPHDMTGDGIANLVIYERIDRSAASVTIFSLAPEGPEVLMQSTGIAMEMRAFERITEDTDLSALLALPMPPQRETLPEPQTPERETGASADMPGFWLTQTGTWEEGFAAKMGWVVPEYSETEYATMLFRCPDNGDPYWVEPLIFHDTREEIPRRVLLELDGTPMALPVAPQMDDPRSDQWYAIGILPRDTPLFSLMAEAESIVMHYADLAPYTMTGGAAAPEQREQIQRFIVMCGM</sequence>
<evidence type="ECO:0000313" key="3">
    <source>
        <dbReference type="Proteomes" id="UP000617355"/>
    </source>
</evidence>
<dbReference type="Proteomes" id="UP000617355">
    <property type="component" value="Unassembled WGS sequence"/>
</dbReference>
<feature type="region of interest" description="Disordered" evidence="1">
    <location>
        <begin position="155"/>
        <end position="178"/>
    </location>
</feature>
<accession>A0ABQ1QIQ8</accession>
<gene>
    <name evidence="2" type="ORF">GCM10011358_09780</name>
</gene>
<evidence type="ECO:0008006" key="4">
    <source>
        <dbReference type="Google" id="ProtNLM"/>
    </source>
</evidence>
<comment type="caution">
    <text evidence="2">The sequence shown here is derived from an EMBL/GenBank/DDBJ whole genome shotgun (WGS) entry which is preliminary data.</text>
</comment>
<evidence type="ECO:0000313" key="2">
    <source>
        <dbReference type="EMBL" id="GGD27547.1"/>
    </source>
</evidence>
<organism evidence="2 3">
    <name type="scientific">Sinisalibacter lacisalsi</name>
    <dbReference type="NCBI Taxonomy" id="1526570"/>
    <lineage>
        <taxon>Bacteria</taxon>
        <taxon>Pseudomonadati</taxon>
        <taxon>Pseudomonadota</taxon>
        <taxon>Alphaproteobacteria</taxon>
        <taxon>Rhodobacterales</taxon>
        <taxon>Roseobacteraceae</taxon>
        <taxon>Sinisalibacter</taxon>
    </lineage>
</organism>
<name>A0ABQ1QIQ8_9RHOB</name>
<keyword evidence="3" id="KW-1185">Reference proteome</keyword>
<proteinExistence type="predicted"/>
<dbReference type="EMBL" id="BMGI01000001">
    <property type="protein sequence ID" value="GGD27547.1"/>
    <property type="molecule type" value="Genomic_DNA"/>
</dbReference>
<feature type="region of interest" description="Disordered" evidence="1">
    <location>
        <begin position="1"/>
        <end position="20"/>
    </location>
</feature>
<reference evidence="3" key="1">
    <citation type="journal article" date="2019" name="Int. J. Syst. Evol. Microbiol.">
        <title>The Global Catalogue of Microorganisms (GCM) 10K type strain sequencing project: providing services to taxonomists for standard genome sequencing and annotation.</title>
        <authorList>
            <consortium name="The Broad Institute Genomics Platform"/>
            <consortium name="The Broad Institute Genome Sequencing Center for Infectious Disease"/>
            <person name="Wu L."/>
            <person name="Ma J."/>
        </authorList>
    </citation>
    <scope>NUCLEOTIDE SEQUENCE [LARGE SCALE GENOMIC DNA]</scope>
    <source>
        <strain evidence="3">CGMCC 1.12922</strain>
    </source>
</reference>
<protein>
    <recommendedName>
        <fullName evidence="4">Secreted protein</fullName>
    </recommendedName>
</protein>